<evidence type="ECO:0000256" key="1">
    <source>
        <dbReference type="ARBA" id="ARBA00022448"/>
    </source>
</evidence>
<evidence type="ECO:0000313" key="5">
    <source>
        <dbReference type="EMBL" id="MTH79463.1"/>
    </source>
</evidence>
<dbReference type="SMART" id="SM00382">
    <property type="entry name" value="AAA"/>
    <property type="match status" value="1"/>
</dbReference>
<dbReference type="PROSITE" id="PS50893">
    <property type="entry name" value="ABC_TRANSPORTER_2"/>
    <property type="match status" value="1"/>
</dbReference>
<dbReference type="PANTHER" id="PTHR42781:SF4">
    <property type="entry name" value="SPERMIDINE_PUTRESCINE IMPORT ATP-BINDING PROTEIN POTA"/>
    <property type="match status" value="1"/>
</dbReference>
<keyword evidence="6" id="KW-1185">Reference proteome</keyword>
<organism evidence="5 6">
    <name type="scientific">Paracoccus aestuariivivens</name>
    <dbReference type="NCBI Taxonomy" id="1820333"/>
    <lineage>
        <taxon>Bacteria</taxon>
        <taxon>Pseudomonadati</taxon>
        <taxon>Pseudomonadota</taxon>
        <taxon>Alphaproteobacteria</taxon>
        <taxon>Rhodobacterales</taxon>
        <taxon>Paracoccaceae</taxon>
        <taxon>Paracoccus</taxon>
    </lineage>
</organism>
<dbReference type="GO" id="GO:0043190">
    <property type="term" value="C:ATP-binding cassette (ABC) transporter complex"/>
    <property type="evidence" value="ECO:0007669"/>
    <property type="project" value="InterPro"/>
</dbReference>
<dbReference type="PROSITE" id="PS00211">
    <property type="entry name" value="ABC_TRANSPORTER_1"/>
    <property type="match status" value="1"/>
</dbReference>
<protein>
    <submittedName>
        <fullName evidence="5">ATP-binding cassette domain-containing protein</fullName>
    </submittedName>
</protein>
<keyword evidence="2" id="KW-0547">Nucleotide-binding</keyword>
<dbReference type="GO" id="GO:0022857">
    <property type="term" value="F:transmembrane transporter activity"/>
    <property type="evidence" value="ECO:0007669"/>
    <property type="project" value="InterPro"/>
</dbReference>
<dbReference type="InterPro" id="IPR003593">
    <property type="entry name" value="AAA+_ATPase"/>
</dbReference>
<evidence type="ECO:0000256" key="2">
    <source>
        <dbReference type="ARBA" id="ARBA00022741"/>
    </source>
</evidence>
<dbReference type="Proteomes" id="UP000478183">
    <property type="component" value="Unassembled WGS sequence"/>
</dbReference>
<dbReference type="Pfam" id="PF08402">
    <property type="entry name" value="TOBE_2"/>
    <property type="match status" value="1"/>
</dbReference>
<dbReference type="Pfam" id="PF00005">
    <property type="entry name" value="ABC_tran"/>
    <property type="match status" value="1"/>
</dbReference>
<dbReference type="FunFam" id="3.40.50.300:FF:000425">
    <property type="entry name" value="Probable ABC transporter, ATP-binding subunit"/>
    <property type="match status" value="1"/>
</dbReference>
<sequence length="356" mass="38301">MPEVVLQDVAKHYGNSIAVENMSLRIGDGELVALLGPSGCGKTTTLRMIGGFVDATSGQITVGGRDVTHLPPNRRNMGFVFQNYALFPHMTAAQNVAFGLEMRGLNKADTERKVREALARVRLGHLADRLPRQMSGGQQQRVALARALVIEPDVLLLDEPLSNLDAALRHEMKIEIRQLQQSLGLTTVFVTHDQDEAMSTADRMVLMYNGKVEQVGPPDEVYGRPRSAFAAGFLGIPNLLPGRMTATQDGFRMEAGPVLRLDGQEAQMGKSLLALRPEVVGIAAEAPEGAANILPGRVEVMTYHGAAVEYHLRTEAGPMLTARATAPGLGGPNVLPVGARVWLHWAPSAGVIVSEN</sequence>
<dbReference type="InterPro" id="IPR017871">
    <property type="entry name" value="ABC_transporter-like_CS"/>
</dbReference>
<gene>
    <name evidence="5" type="ORF">GL286_17235</name>
</gene>
<dbReference type="InterPro" id="IPR008995">
    <property type="entry name" value="Mo/tungstate-bd_C_term_dom"/>
</dbReference>
<accession>A0A6L6JB75</accession>
<proteinExistence type="predicted"/>
<dbReference type="GO" id="GO:0015697">
    <property type="term" value="P:quaternary ammonium group transport"/>
    <property type="evidence" value="ECO:0007669"/>
    <property type="project" value="UniProtKB-ARBA"/>
</dbReference>
<dbReference type="OrthoDB" id="9802264at2"/>
<evidence type="ECO:0000256" key="3">
    <source>
        <dbReference type="ARBA" id="ARBA00022840"/>
    </source>
</evidence>
<dbReference type="GO" id="GO:0016887">
    <property type="term" value="F:ATP hydrolysis activity"/>
    <property type="evidence" value="ECO:0007669"/>
    <property type="project" value="InterPro"/>
</dbReference>
<dbReference type="SUPFAM" id="SSF52540">
    <property type="entry name" value="P-loop containing nucleoside triphosphate hydrolases"/>
    <property type="match status" value="1"/>
</dbReference>
<dbReference type="InterPro" id="IPR027417">
    <property type="entry name" value="P-loop_NTPase"/>
</dbReference>
<dbReference type="SUPFAM" id="SSF50331">
    <property type="entry name" value="MOP-like"/>
    <property type="match status" value="1"/>
</dbReference>
<keyword evidence="3 5" id="KW-0067">ATP-binding</keyword>
<evidence type="ECO:0000313" key="6">
    <source>
        <dbReference type="Proteomes" id="UP000478183"/>
    </source>
</evidence>
<dbReference type="GO" id="GO:0005524">
    <property type="term" value="F:ATP binding"/>
    <property type="evidence" value="ECO:0007669"/>
    <property type="project" value="UniProtKB-KW"/>
</dbReference>
<keyword evidence="1" id="KW-0813">Transport</keyword>
<dbReference type="PANTHER" id="PTHR42781">
    <property type="entry name" value="SPERMIDINE/PUTRESCINE IMPORT ATP-BINDING PROTEIN POTA"/>
    <property type="match status" value="1"/>
</dbReference>
<name>A0A6L6JB75_9RHOB</name>
<dbReference type="InterPro" id="IPR050093">
    <property type="entry name" value="ABC_SmlMolc_Importer"/>
</dbReference>
<dbReference type="EMBL" id="WMIE01000015">
    <property type="protein sequence ID" value="MTH79463.1"/>
    <property type="molecule type" value="Genomic_DNA"/>
</dbReference>
<evidence type="ECO:0000259" key="4">
    <source>
        <dbReference type="PROSITE" id="PS50893"/>
    </source>
</evidence>
<dbReference type="AlphaFoldDB" id="A0A6L6JB75"/>
<dbReference type="InterPro" id="IPR003439">
    <property type="entry name" value="ABC_transporter-like_ATP-bd"/>
</dbReference>
<reference evidence="5 6" key="1">
    <citation type="submission" date="2019-11" db="EMBL/GenBank/DDBJ databases">
        <authorList>
            <person name="Dong K."/>
        </authorList>
    </citation>
    <scope>NUCLEOTIDE SEQUENCE [LARGE SCALE GENOMIC DNA]</scope>
    <source>
        <strain evidence="5 6">NBRC 111993</strain>
    </source>
</reference>
<dbReference type="InterPro" id="IPR013611">
    <property type="entry name" value="Transp-assoc_OB_typ2"/>
</dbReference>
<feature type="domain" description="ABC transporter" evidence="4">
    <location>
        <begin position="4"/>
        <end position="234"/>
    </location>
</feature>
<comment type="caution">
    <text evidence="5">The sequence shown here is derived from an EMBL/GenBank/DDBJ whole genome shotgun (WGS) entry which is preliminary data.</text>
</comment>
<dbReference type="Gene3D" id="3.40.50.300">
    <property type="entry name" value="P-loop containing nucleotide triphosphate hydrolases"/>
    <property type="match status" value="1"/>
</dbReference>
<dbReference type="RefSeq" id="WP_155096819.1">
    <property type="nucleotide sequence ID" value="NZ_WMIE01000015.1"/>
</dbReference>